<proteinExistence type="predicted"/>
<comment type="caution">
    <text evidence="1">The sequence shown here is derived from an EMBL/GenBank/DDBJ whole genome shotgun (WGS) entry which is preliminary data.</text>
</comment>
<name>A0A9P2C2N5_LISMN</name>
<sequence length="142" mass="15704">MGRNSRPSQTKSNALPIDSITNTLNQTIDAEVYKDVPPLKEQLPRATTEKNAVDNLAKTQNTSSSKPTFSFQNNESEGVRKTYVIDSLIDNAIEGIVTDKRTGKKIPGTKGFISKLVNNALRKELIELGVLPPSELEKNEEY</sequence>
<evidence type="ECO:0000313" key="1">
    <source>
        <dbReference type="EMBL" id="EDH0842376.1"/>
    </source>
</evidence>
<gene>
    <name evidence="1" type="ORF">GCV64_14915</name>
</gene>
<reference evidence="1 2" key="1">
    <citation type="submission" date="2019-10" db="EMBL/GenBank/DDBJ databases">
        <authorList>
            <consortium name="GenomeTrakr: Next Generation Sequencing Network for Food Pathogen Tracability"/>
        </authorList>
    </citation>
    <scope>NUCLEOTIDE SEQUENCE [LARGE SCALE GENOMIC DNA]</scope>
    <source>
        <strain evidence="1 2">CFSAN085184</strain>
    </source>
</reference>
<dbReference type="AlphaFoldDB" id="A0A9P2C2N5"/>
<dbReference type="Proteomes" id="UP000335978">
    <property type="component" value="Unassembled WGS sequence"/>
</dbReference>
<evidence type="ECO:0000313" key="2">
    <source>
        <dbReference type="Proteomes" id="UP000335978"/>
    </source>
</evidence>
<organism evidence="1 2">
    <name type="scientific">Listeria monocytogenes</name>
    <dbReference type="NCBI Taxonomy" id="1639"/>
    <lineage>
        <taxon>Bacteria</taxon>
        <taxon>Bacillati</taxon>
        <taxon>Bacillota</taxon>
        <taxon>Bacilli</taxon>
        <taxon>Bacillales</taxon>
        <taxon>Listeriaceae</taxon>
        <taxon>Listeria</taxon>
    </lineage>
</organism>
<accession>A0A9P2C2N5</accession>
<protein>
    <submittedName>
        <fullName evidence="1">Uncharacterized protein</fullName>
    </submittedName>
</protein>
<dbReference type="EMBL" id="AAMGHX010000007">
    <property type="protein sequence ID" value="EDH0842376.1"/>
    <property type="molecule type" value="Genomic_DNA"/>
</dbReference>